<feature type="modified residue" description="4-aspartylphosphate" evidence="17">
    <location>
        <position position="792"/>
    </location>
</feature>
<dbReference type="SUPFAM" id="SSF47384">
    <property type="entry name" value="Homodimeric domain of signal transducing histidine kinase"/>
    <property type="match status" value="1"/>
</dbReference>
<dbReference type="FunFam" id="3.30.565.10:FF:000010">
    <property type="entry name" value="Sensor histidine kinase RcsC"/>
    <property type="match status" value="1"/>
</dbReference>
<evidence type="ECO:0000313" key="22">
    <source>
        <dbReference type="EMBL" id="SHG67898.1"/>
    </source>
</evidence>
<evidence type="ECO:0000256" key="6">
    <source>
        <dbReference type="ARBA" id="ARBA00022679"/>
    </source>
</evidence>
<dbReference type="RefSeq" id="WP_072894934.1">
    <property type="nucleotide sequence ID" value="NZ_FQWZ01000002.1"/>
</dbReference>
<dbReference type="CDD" id="cd16922">
    <property type="entry name" value="HATPase_EvgS-ArcB-TorS-like"/>
    <property type="match status" value="1"/>
</dbReference>
<dbReference type="Gene3D" id="1.20.120.160">
    <property type="entry name" value="HPT domain"/>
    <property type="match status" value="1"/>
</dbReference>
<evidence type="ECO:0000256" key="5">
    <source>
        <dbReference type="ARBA" id="ARBA00022553"/>
    </source>
</evidence>
<evidence type="ECO:0000256" key="2">
    <source>
        <dbReference type="ARBA" id="ARBA00004651"/>
    </source>
</evidence>
<dbReference type="EC" id="2.7.13.3" evidence="3"/>
<organism evidence="22 23">
    <name type="scientific">Hydrocarboniphaga daqingensis</name>
    <dbReference type="NCBI Taxonomy" id="490188"/>
    <lineage>
        <taxon>Bacteria</taxon>
        <taxon>Pseudomonadati</taxon>
        <taxon>Pseudomonadota</taxon>
        <taxon>Gammaproteobacteria</taxon>
        <taxon>Nevskiales</taxon>
        <taxon>Nevskiaceae</taxon>
        <taxon>Hydrocarboniphaga</taxon>
    </lineage>
</organism>
<comment type="catalytic activity">
    <reaction evidence="1">
        <text>ATP + protein L-histidine = ADP + protein N-phospho-L-histidine.</text>
        <dbReference type="EC" id="2.7.13.3"/>
    </reaction>
</comment>
<keyword evidence="6" id="KW-0808">Transferase</keyword>
<dbReference type="InterPro" id="IPR000014">
    <property type="entry name" value="PAS"/>
</dbReference>
<dbReference type="Pfam" id="PF02518">
    <property type="entry name" value="HATPase_c"/>
    <property type="match status" value="1"/>
</dbReference>
<gene>
    <name evidence="22" type="ORF">SAMN04488068_1064</name>
</gene>
<dbReference type="PANTHER" id="PTHR45339:SF1">
    <property type="entry name" value="HYBRID SIGNAL TRANSDUCTION HISTIDINE KINASE J"/>
    <property type="match status" value="1"/>
</dbReference>
<dbReference type="PRINTS" id="PR00344">
    <property type="entry name" value="BCTRLSENSOR"/>
</dbReference>
<dbReference type="GO" id="GO:0000155">
    <property type="term" value="F:phosphorelay sensor kinase activity"/>
    <property type="evidence" value="ECO:0007669"/>
    <property type="project" value="InterPro"/>
</dbReference>
<dbReference type="CDD" id="cd00082">
    <property type="entry name" value="HisKA"/>
    <property type="match status" value="1"/>
</dbReference>
<evidence type="ECO:0000259" key="19">
    <source>
        <dbReference type="PROSITE" id="PS50110"/>
    </source>
</evidence>
<comment type="subunit">
    <text evidence="14">At low DSF concentrations, interacts with RpfF.</text>
</comment>
<dbReference type="FunFam" id="1.10.287.130:FF:000002">
    <property type="entry name" value="Two-component osmosensing histidine kinase"/>
    <property type="match status" value="1"/>
</dbReference>
<evidence type="ECO:0000256" key="7">
    <source>
        <dbReference type="ARBA" id="ARBA00022692"/>
    </source>
</evidence>
<feature type="modified residue" description="Phosphohistidine" evidence="16">
    <location>
        <position position="926"/>
    </location>
</feature>
<evidence type="ECO:0000256" key="15">
    <source>
        <dbReference type="ARBA" id="ARBA00068150"/>
    </source>
</evidence>
<proteinExistence type="predicted"/>
<dbReference type="InterPro" id="IPR008207">
    <property type="entry name" value="Sig_transdc_His_kin_Hpt_dom"/>
</dbReference>
<keyword evidence="10" id="KW-0067">ATP-binding</keyword>
<keyword evidence="7" id="KW-0812">Transmembrane</keyword>
<dbReference type="Pfam" id="PF01627">
    <property type="entry name" value="Hpt"/>
    <property type="match status" value="1"/>
</dbReference>
<reference evidence="22 23" key="1">
    <citation type="submission" date="2016-11" db="EMBL/GenBank/DDBJ databases">
        <authorList>
            <person name="Jaros S."/>
            <person name="Januszkiewicz K."/>
            <person name="Wedrychowicz H."/>
        </authorList>
    </citation>
    <scope>NUCLEOTIDE SEQUENCE [LARGE SCALE GENOMIC DNA]</scope>
    <source>
        <strain evidence="22 23">CGMCC 1.7049</strain>
    </source>
</reference>
<dbReference type="CDD" id="cd17546">
    <property type="entry name" value="REC_hyHK_CKI1_RcsC-like"/>
    <property type="match status" value="1"/>
</dbReference>
<dbReference type="STRING" id="490188.SAMN04488068_1064"/>
<dbReference type="CDD" id="cd00130">
    <property type="entry name" value="PAS"/>
    <property type="match status" value="1"/>
</dbReference>
<dbReference type="Gene3D" id="3.30.450.20">
    <property type="entry name" value="PAS domain"/>
    <property type="match status" value="2"/>
</dbReference>
<evidence type="ECO:0000256" key="1">
    <source>
        <dbReference type="ARBA" id="ARBA00000085"/>
    </source>
</evidence>
<evidence type="ECO:0000313" key="23">
    <source>
        <dbReference type="Proteomes" id="UP000199758"/>
    </source>
</evidence>
<dbReference type="Pfam" id="PF00072">
    <property type="entry name" value="Response_reg"/>
    <property type="match status" value="2"/>
</dbReference>
<keyword evidence="9" id="KW-0418">Kinase</keyword>
<dbReference type="InterPro" id="IPR004358">
    <property type="entry name" value="Sig_transdc_His_kin-like_C"/>
</dbReference>
<dbReference type="InterPro" id="IPR036890">
    <property type="entry name" value="HATPase_C_sf"/>
</dbReference>
<dbReference type="InterPro" id="IPR003661">
    <property type="entry name" value="HisK_dim/P_dom"/>
</dbReference>
<dbReference type="Proteomes" id="UP000199758">
    <property type="component" value="Unassembled WGS sequence"/>
</dbReference>
<dbReference type="Pfam" id="PF08448">
    <property type="entry name" value="PAS_4"/>
    <property type="match status" value="2"/>
</dbReference>
<dbReference type="PROSITE" id="PS50894">
    <property type="entry name" value="HPT"/>
    <property type="match status" value="1"/>
</dbReference>
<evidence type="ECO:0000256" key="14">
    <source>
        <dbReference type="ARBA" id="ARBA00064003"/>
    </source>
</evidence>
<dbReference type="SMART" id="SM00091">
    <property type="entry name" value="PAS"/>
    <property type="match status" value="2"/>
</dbReference>
<evidence type="ECO:0000256" key="12">
    <source>
        <dbReference type="ARBA" id="ARBA00023012"/>
    </source>
</evidence>
<dbReference type="InterPro" id="IPR000700">
    <property type="entry name" value="PAS-assoc_C"/>
</dbReference>
<feature type="domain" description="Response regulatory" evidence="19">
    <location>
        <begin position="603"/>
        <end position="716"/>
    </location>
</feature>
<dbReference type="OrthoDB" id="9810730at2"/>
<keyword evidence="8" id="KW-0547">Nucleotide-binding</keyword>
<dbReference type="InterPro" id="IPR003594">
    <property type="entry name" value="HATPase_dom"/>
</dbReference>
<evidence type="ECO:0000256" key="4">
    <source>
        <dbReference type="ARBA" id="ARBA00022475"/>
    </source>
</evidence>
<dbReference type="PROSITE" id="PS50110">
    <property type="entry name" value="RESPONSE_REGULATORY"/>
    <property type="match status" value="2"/>
</dbReference>
<dbReference type="InterPro" id="IPR035965">
    <property type="entry name" value="PAS-like_dom_sf"/>
</dbReference>
<dbReference type="Gene3D" id="1.10.287.130">
    <property type="match status" value="1"/>
</dbReference>
<dbReference type="SMART" id="SM00448">
    <property type="entry name" value="REC"/>
    <property type="match status" value="2"/>
</dbReference>
<dbReference type="SUPFAM" id="SSF55874">
    <property type="entry name" value="ATPase domain of HSP90 chaperone/DNA topoisomerase II/histidine kinase"/>
    <property type="match status" value="1"/>
</dbReference>
<dbReference type="PROSITE" id="PS50109">
    <property type="entry name" value="HIS_KIN"/>
    <property type="match status" value="1"/>
</dbReference>
<dbReference type="InterPro" id="IPR001789">
    <property type="entry name" value="Sig_transdc_resp-reg_receiver"/>
</dbReference>
<dbReference type="InterPro" id="IPR011006">
    <property type="entry name" value="CheY-like_superfamily"/>
</dbReference>
<comment type="subcellular location">
    <subcellularLocation>
        <location evidence="2">Cell membrane</location>
        <topology evidence="2">Multi-pass membrane protein</topology>
    </subcellularLocation>
</comment>
<evidence type="ECO:0000256" key="11">
    <source>
        <dbReference type="ARBA" id="ARBA00022989"/>
    </source>
</evidence>
<name>A0A1M5LS72_9GAMM</name>
<feature type="domain" description="PAC" evidence="20">
    <location>
        <begin position="151"/>
        <end position="205"/>
    </location>
</feature>
<evidence type="ECO:0000256" key="10">
    <source>
        <dbReference type="ARBA" id="ARBA00022840"/>
    </source>
</evidence>
<feature type="domain" description="Response regulatory" evidence="19">
    <location>
        <begin position="743"/>
        <end position="860"/>
    </location>
</feature>
<feature type="domain" description="Histidine kinase" evidence="18">
    <location>
        <begin position="360"/>
        <end position="582"/>
    </location>
</feature>
<evidence type="ECO:0000256" key="8">
    <source>
        <dbReference type="ARBA" id="ARBA00022741"/>
    </source>
</evidence>
<dbReference type="InterPro" id="IPR005467">
    <property type="entry name" value="His_kinase_dom"/>
</dbReference>
<keyword evidence="11" id="KW-1133">Transmembrane helix</keyword>
<keyword evidence="5 17" id="KW-0597">Phosphoprotein</keyword>
<dbReference type="SMART" id="SM00387">
    <property type="entry name" value="HATPase_c"/>
    <property type="match status" value="1"/>
</dbReference>
<evidence type="ECO:0000259" key="20">
    <source>
        <dbReference type="PROSITE" id="PS50113"/>
    </source>
</evidence>
<dbReference type="SUPFAM" id="SSF47226">
    <property type="entry name" value="Histidine-containing phosphotransfer domain, HPT domain"/>
    <property type="match status" value="1"/>
</dbReference>
<keyword evidence="23" id="KW-1185">Reference proteome</keyword>
<dbReference type="GO" id="GO:0005886">
    <property type="term" value="C:plasma membrane"/>
    <property type="evidence" value="ECO:0007669"/>
    <property type="project" value="UniProtKB-SubCell"/>
</dbReference>
<evidence type="ECO:0000256" key="3">
    <source>
        <dbReference type="ARBA" id="ARBA00012438"/>
    </source>
</evidence>
<accession>A0A1M5LS72</accession>
<keyword evidence="13" id="KW-0472">Membrane</keyword>
<dbReference type="InterPro" id="IPR013656">
    <property type="entry name" value="PAS_4"/>
</dbReference>
<dbReference type="PANTHER" id="PTHR45339">
    <property type="entry name" value="HYBRID SIGNAL TRANSDUCTION HISTIDINE KINASE J"/>
    <property type="match status" value="1"/>
</dbReference>
<dbReference type="NCBIfam" id="TIGR00229">
    <property type="entry name" value="sensory_box"/>
    <property type="match status" value="1"/>
</dbReference>
<dbReference type="EMBL" id="FQWZ01000002">
    <property type="protein sequence ID" value="SHG67898.1"/>
    <property type="molecule type" value="Genomic_DNA"/>
</dbReference>
<dbReference type="SMART" id="SM00086">
    <property type="entry name" value="PAC"/>
    <property type="match status" value="2"/>
</dbReference>
<evidence type="ECO:0000259" key="21">
    <source>
        <dbReference type="PROSITE" id="PS50894"/>
    </source>
</evidence>
<dbReference type="Pfam" id="PF00512">
    <property type="entry name" value="HisKA"/>
    <property type="match status" value="1"/>
</dbReference>
<sequence>MSRRVEPSIGLPPRDWTRSDVAIEPRLPAAGGLDHAPDVDAPVARDITADAGLDRISEAPQLRRPIETGTPVQGPDWAALFDQSPIMQAVLTLDGDVIAANDQAVMLSGWPREVLIGQPFWDAPCWNPDEINRAQGRHLINVAAAGVISREQRSCQLLDAEGQLQQRSIELTLTPLRDAHGRVVHLQVIGVDISELENRWQEISDQGVRLFESTLQALPSALFICEAPSGRLMYANEPFDALWRQSVQPVMSFDDYGQWRGYDAEGRRYDNRQWPMARAILSGDVVRGEHVEIERGDGSRGLLRMSAAPVRDNTGQILAGVVICDDITELRQLELAHSQAQVREAAAVEASQLKSAFLSSMSHEIRTPMNAIIGMTSILLDTALSAEQRDSAEVIRSSGEHLLTVINDILDYSKIEAGRMQLEYTTFSLHECIETSIDLVAGSAQKKNVELGYLIAAGLPDTLLGDSGRLRQVLVNLLSNAVKFTPDGGQVSIEVHAQALADQAYQIMIDVRDTGIGIDPAVLPTLFDAFTQADASTTRRFGGTGLGLSISKRLVELMGGEIGAESEPGVGSVFRFSFRTEAVALQQRVAASTLSSASLRGRRVLIVDDIEINQRILRHYAEQWGMTPVCTTSPIEALNWVQRGDAFDFALLDFNMPAMDGMQLSRALRELRSEAELPILILSSAAQEVHEPGVVSGIVMKPIKPSRLLEEMNAVLLKTTAVRPAASASYKLPHDLGERHPLRILVAEDNAVNQKVARLLLQRLGYNADFVGDGREAVTSVERQTYDLVLLDVQMPVMDGLSAAREITQRWPTGQRPRLVAMTANATLEDRRACEASGMDDYIAKPVAPERLVDALQRCPRRDDLAAVDEDRDFNPDMVASVRATFDDEGLQEIVAALVLDLPRQQREIALAIEQRQSAPLIRQAHTMRGNCEMFGALQLAALCRQVELRAAVDLDTALTDAGPMLSRYQTLVQRLNRLAPIH</sequence>
<evidence type="ECO:0000256" key="9">
    <source>
        <dbReference type="ARBA" id="ARBA00022777"/>
    </source>
</evidence>
<keyword evidence="12" id="KW-0902">Two-component regulatory system</keyword>
<protein>
    <recommendedName>
        <fullName evidence="15">Sensory/regulatory protein RpfC</fullName>
        <ecNumber evidence="3">2.7.13.3</ecNumber>
    </recommendedName>
</protein>
<feature type="domain" description="PAC" evidence="20">
    <location>
        <begin position="287"/>
        <end position="339"/>
    </location>
</feature>
<dbReference type="InterPro" id="IPR001610">
    <property type="entry name" value="PAC"/>
</dbReference>
<dbReference type="SMART" id="SM00388">
    <property type="entry name" value="HisKA"/>
    <property type="match status" value="1"/>
</dbReference>
<dbReference type="AlphaFoldDB" id="A0A1M5LS72"/>
<dbReference type="InterPro" id="IPR036641">
    <property type="entry name" value="HPT_dom_sf"/>
</dbReference>
<dbReference type="CDD" id="cd00088">
    <property type="entry name" value="HPT"/>
    <property type="match status" value="1"/>
</dbReference>
<evidence type="ECO:0000259" key="18">
    <source>
        <dbReference type="PROSITE" id="PS50109"/>
    </source>
</evidence>
<feature type="modified residue" description="4-aspartylphosphate" evidence="17">
    <location>
        <position position="653"/>
    </location>
</feature>
<dbReference type="SUPFAM" id="SSF55785">
    <property type="entry name" value="PYP-like sensor domain (PAS domain)"/>
    <property type="match status" value="2"/>
</dbReference>
<dbReference type="PROSITE" id="PS50113">
    <property type="entry name" value="PAC"/>
    <property type="match status" value="2"/>
</dbReference>
<evidence type="ECO:0000256" key="17">
    <source>
        <dbReference type="PROSITE-ProRule" id="PRU00169"/>
    </source>
</evidence>
<dbReference type="SUPFAM" id="SSF52172">
    <property type="entry name" value="CheY-like"/>
    <property type="match status" value="2"/>
</dbReference>
<dbReference type="Gene3D" id="3.30.565.10">
    <property type="entry name" value="Histidine kinase-like ATPase, C-terminal domain"/>
    <property type="match status" value="1"/>
</dbReference>
<feature type="domain" description="HPt" evidence="21">
    <location>
        <begin position="887"/>
        <end position="983"/>
    </location>
</feature>
<evidence type="ECO:0000256" key="16">
    <source>
        <dbReference type="PROSITE-ProRule" id="PRU00110"/>
    </source>
</evidence>
<dbReference type="Gene3D" id="3.40.50.2300">
    <property type="match status" value="2"/>
</dbReference>
<evidence type="ECO:0000256" key="13">
    <source>
        <dbReference type="ARBA" id="ARBA00023136"/>
    </source>
</evidence>
<dbReference type="GO" id="GO:0005524">
    <property type="term" value="F:ATP binding"/>
    <property type="evidence" value="ECO:0007669"/>
    <property type="project" value="UniProtKB-KW"/>
</dbReference>
<dbReference type="InterPro" id="IPR036097">
    <property type="entry name" value="HisK_dim/P_sf"/>
</dbReference>
<keyword evidence="4" id="KW-1003">Cell membrane</keyword>